<dbReference type="PANTHER" id="PTHR16305">
    <property type="entry name" value="TESTICULAR SOLUBLE ADENYLYL CYCLASE"/>
    <property type="match status" value="1"/>
</dbReference>
<sequence>MRGAIVPGDFAGAAFVGREAALAALTGALGKGAALALVDGEAGIGKTRLVQECLASPVMRDRLVVSATCPPLREPFPLGPIVDGLRRLRERVAEIELSPLCGALRPIFPEWAAELPPALESPADPLEVRHRLFRALIEVVERLGVDVLVIEDAHWADSATLEWLLTLSASGEHAERKTSVVVTYRPLDVPSGSTLLRLTSRQPAGMRPVRISLEPLGVEETSRLVASMLAAGDVSPRFAEFLHEHTAGIPLAVEECVRLLRDRRDIVRSRSGWTRRVVEELRVPPTLRDSVLERVERLSPPVRAVLEAAAVLGELADETLLAAVAGLDDDAVREGVAGALAAGLLRENERGAFGYRHVLAAKAVEDAIPAPMRRHLHRRAGEALSAAEHPPVVRLSRHFREANDVDAWCHYARASARLALESGDDHTAISMLHDLLTQAEHEPERRALLARELGETAALGVAPLGEVGARVVDTLEEVLAHPEVPADERGEIRLRLARLRMHLGEYAAGSAALEAAVPDLAHRPALAAQAMLYLAISLAGTRPASWHLEWVRRAVPLLDRIEDPAERLLCAANHATSLLLLGEEEGWGVAEAMPRTTATRAERRELLRGRLNIAQLATLWGRYGDAGRWVAEVRREVDATGFSRLSNSARIGQARLDWYTGAWDRLPETAGELAESTSAYLSDRLEAQLVLAELDLARGVPYRARERLREVLERQSRQGNTDPFVIPAAPLARIGLAEGDADEALAATGPVMDMIVRKEVWLWAADVAPVHLDALVAAGRLDEARELVAGFGGWAAGRDVPPAAAASLGLCRAVVAQADNDHHRAAGLYGEAQDTWAALPRPYDALLARERRGRCLLAGGERDQGLRVLGETLSRLRDLGARWDADRVAGLLRAHGVDVANAWRGGRRGYGDRLSPRELEVAGLVARGWTNRKIAETLFLSPRTVDRHLSTAMRKLSVTSRTALAAAVSEAGLLTAEQGDGPL</sequence>
<dbReference type="GO" id="GO:0003677">
    <property type="term" value="F:DNA binding"/>
    <property type="evidence" value="ECO:0007669"/>
    <property type="project" value="InterPro"/>
</dbReference>
<dbReference type="Pfam" id="PF00196">
    <property type="entry name" value="GerE"/>
    <property type="match status" value="1"/>
</dbReference>
<dbReference type="Proteomes" id="UP000295258">
    <property type="component" value="Unassembled WGS sequence"/>
</dbReference>
<dbReference type="Gene3D" id="1.10.10.10">
    <property type="entry name" value="Winged helix-like DNA-binding domain superfamily/Winged helix DNA-binding domain"/>
    <property type="match status" value="1"/>
</dbReference>
<feature type="domain" description="HTH luxR-type" evidence="3">
    <location>
        <begin position="907"/>
        <end position="972"/>
    </location>
</feature>
<dbReference type="InterPro" id="IPR016032">
    <property type="entry name" value="Sig_transdc_resp-reg_C-effctor"/>
</dbReference>
<dbReference type="SMART" id="SM00421">
    <property type="entry name" value="HTH_LUXR"/>
    <property type="match status" value="1"/>
</dbReference>
<dbReference type="InterPro" id="IPR000792">
    <property type="entry name" value="Tscrpt_reg_LuxR_C"/>
</dbReference>
<protein>
    <submittedName>
        <fullName evidence="4">LuxR family transcriptional regulator</fullName>
    </submittedName>
</protein>
<evidence type="ECO:0000256" key="1">
    <source>
        <dbReference type="ARBA" id="ARBA00022741"/>
    </source>
</evidence>
<dbReference type="InterPro" id="IPR027417">
    <property type="entry name" value="P-loop_NTPase"/>
</dbReference>
<dbReference type="EMBL" id="SMKO01000001">
    <property type="protein sequence ID" value="TDD12777.1"/>
    <property type="molecule type" value="Genomic_DNA"/>
</dbReference>
<keyword evidence="2" id="KW-0067">ATP-binding</keyword>
<dbReference type="PRINTS" id="PR00038">
    <property type="entry name" value="HTHLUXR"/>
</dbReference>
<dbReference type="GO" id="GO:0005737">
    <property type="term" value="C:cytoplasm"/>
    <property type="evidence" value="ECO:0007669"/>
    <property type="project" value="TreeGrafter"/>
</dbReference>
<evidence type="ECO:0000313" key="4">
    <source>
        <dbReference type="EMBL" id="TDD12777.1"/>
    </source>
</evidence>
<dbReference type="SUPFAM" id="SSF46894">
    <property type="entry name" value="C-terminal effector domain of the bipartite response regulators"/>
    <property type="match status" value="1"/>
</dbReference>
<comment type="caution">
    <text evidence="4">The sequence shown here is derived from an EMBL/GenBank/DDBJ whole genome shotgun (WGS) entry which is preliminary data.</text>
</comment>
<dbReference type="GO" id="GO:0004016">
    <property type="term" value="F:adenylate cyclase activity"/>
    <property type="evidence" value="ECO:0007669"/>
    <property type="project" value="TreeGrafter"/>
</dbReference>
<accession>A0A4R4W717</accession>
<dbReference type="Pfam" id="PF13191">
    <property type="entry name" value="AAA_16"/>
    <property type="match status" value="1"/>
</dbReference>
<dbReference type="GO" id="GO:0006355">
    <property type="term" value="P:regulation of DNA-templated transcription"/>
    <property type="evidence" value="ECO:0007669"/>
    <property type="project" value="InterPro"/>
</dbReference>
<proteinExistence type="predicted"/>
<dbReference type="PANTHER" id="PTHR16305:SF35">
    <property type="entry name" value="TRANSCRIPTIONAL ACTIVATOR DOMAIN"/>
    <property type="match status" value="1"/>
</dbReference>
<dbReference type="SUPFAM" id="SSF52540">
    <property type="entry name" value="P-loop containing nucleoside triphosphate hydrolases"/>
    <property type="match status" value="1"/>
</dbReference>
<reference evidence="4 5" key="1">
    <citation type="submission" date="2019-03" db="EMBL/GenBank/DDBJ databases">
        <title>Draft genome sequences of novel Actinobacteria.</title>
        <authorList>
            <person name="Sahin N."/>
            <person name="Ay H."/>
            <person name="Saygin H."/>
        </authorList>
    </citation>
    <scope>NUCLEOTIDE SEQUENCE [LARGE SCALE GENOMIC DNA]</scope>
    <source>
        <strain evidence="4 5">KC310</strain>
    </source>
</reference>
<evidence type="ECO:0000313" key="5">
    <source>
        <dbReference type="Proteomes" id="UP000295258"/>
    </source>
</evidence>
<evidence type="ECO:0000259" key="3">
    <source>
        <dbReference type="PROSITE" id="PS50043"/>
    </source>
</evidence>
<gene>
    <name evidence="4" type="ORF">E1292_00475</name>
</gene>
<dbReference type="GO" id="GO:0005524">
    <property type="term" value="F:ATP binding"/>
    <property type="evidence" value="ECO:0007669"/>
    <property type="project" value="UniProtKB-KW"/>
</dbReference>
<keyword evidence="5" id="KW-1185">Reference proteome</keyword>
<evidence type="ECO:0000256" key="2">
    <source>
        <dbReference type="ARBA" id="ARBA00022840"/>
    </source>
</evidence>
<dbReference type="InterPro" id="IPR041664">
    <property type="entry name" value="AAA_16"/>
</dbReference>
<dbReference type="InterPro" id="IPR036388">
    <property type="entry name" value="WH-like_DNA-bd_sf"/>
</dbReference>
<organism evidence="4 5">
    <name type="scientific">Nonomuraea deserti</name>
    <dbReference type="NCBI Taxonomy" id="1848322"/>
    <lineage>
        <taxon>Bacteria</taxon>
        <taxon>Bacillati</taxon>
        <taxon>Actinomycetota</taxon>
        <taxon>Actinomycetes</taxon>
        <taxon>Streptosporangiales</taxon>
        <taxon>Streptosporangiaceae</taxon>
        <taxon>Nonomuraea</taxon>
    </lineage>
</organism>
<keyword evidence="1" id="KW-0547">Nucleotide-binding</keyword>
<dbReference type="CDD" id="cd06170">
    <property type="entry name" value="LuxR_C_like"/>
    <property type="match status" value="1"/>
</dbReference>
<dbReference type="AlphaFoldDB" id="A0A4R4W717"/>
<dbReference type="PROSITE" id="PS50043">
    <property type="entry name" value="HTH_LUXR_2"/>
    <property type="match status" value="1"/>
</dbReference>
<name>A0A4R4W717_9ACTN</name>